<dbReference type="SUPFAM" id="SSF54001">
    <property type="entry name" value="Cysteine proteinases"/>
    <property type="match status" value="1"/>
</dbReference>
<feature type="domain" description="Transglutaminase-like" evidence="1">
    <location>
        <begin position="32"/>
        <end position="143"/>
    </location>
</feature>
<proteinExistence type="predicted"/>
<dbReference type="PANTHER" id="PTHR33490:SF3">
    <property type="entry name" value="CONSERVED INTEGRAL MEMBRANE PROTEIN"/>
    <property type="match status" value="1"/>
</dbReference>
<sequence length="214" mass="23557">MSAASRPGVEDVVVTSFLDHDHPAVGEAVSAAVSGADGDAATLSAWFAAVRDAIRYDPYRLPTSPEEYRASSVLAERRAYCVPKAVLFAAGCRALGFPARLGYADVRNHLQTERLREAMGTDLFRYHGYAAVWNQGRWVKASPAFNRELCARAGVEPLDFDGEHDALMHAFTGDGQRYMEYVVDHGLRSDLPLDEILTAYREAYPALVAFEGER</sequence>
<accession>A0A2T4UK31</accession>
<dbReference type="EMBL" id="PYYB01000001">
    <property type="protein sequence ID" value="PTL59575.1"/>
    <property type="molecule type" value="Genomic_DNA"/>
</dbReference>
<gene>
    <name evidence="2" type="ORF">C7Y72_07900</name>
</gene>
<dbReference type="AlphaFoldDB" id="A0A2T4UK31"/>
<comment type="caution">
    <text evidence="2">The sequence shown here is derived from an EMBL/GenBank/DDBJ whole genome shotgun (WGS) entry which is preliminary data.</text>
</comment>
<evidence type="ECO:0000313" key="2">
    <source>
        <dbReference type="EMBL" id="PTL59575.1"/>
    </source>
</evidence>
<organism evidence="2 3">
    <name type="scientific">Paraconexibacter algicola</name>
    <dbReference type="NCBI Taxonomy" id="2133960"/>
    <lineage>
        <taxon>Bacteria</taxon>
        <taxon>Bacillati</taxon>
        <taxon>Actinomycetota</taxon>
        <taxon>Thermoleophilia</taxon>
        <taxon>Solirubrobacterales</taxon>
        <taxon>Paraconexibacteraceae</taxon>
        <taxon>Paraconexibacter</taxon>
    </lineage>
</organism>
<name>A0A2T4UK31_9ACTN</name>
<dbReference type="PANTHER" id="PTHR33490">
    <property type="entry name" value="BLR5614 PROTEIN-RELATED"/>
    <property type="match status" value="1"/>
</dbReference>
<evidence type="ECO:0000259" key="1">
    <source>
        <dbReference type="Pfam" id="PF01841"/>
    </source>
</evidence>
<dbReference type="Pfam" id="PF01841">
    <property type="entry name" value="Transglut_core"/>
    <property type="match status" value="1"/>
</dbReference>
<reference evidence="2 3" key="1">
    <citation type="submission" date="2018-03" db="EMBL/GenBank/DDBJ databases">
        <title>Aquarubrobacter algicola gen. nov., sp. nov., a novel actinobacterium isolated from shallow eutrophic lake during the end of cyanobacterial harmful algal blooms.</title>
        <authorList>
            <person name="Chun S.J."/>
        </authorList>
    </citation>
    <scope>NUCLEOTIDE SEQUENCE [LARGE SCALE GENOMIC DNA]</scope>
    <source>
        <strain evidence="2 3">Seoho-28</strain>
    </source>
</reference>
<keyword evidence="3" id="KW-1185">Reference proteome</keyword>
<evidence type="ECO:0000313" key="3">
    <source>
        <dbReference type="Proteomes" id="UP000240739"/>
    </source>
</evidence>
<protein>
    <submittedName>
        <fullName evidence="2">Transglutaminase</fullName>
    </submittedName>
</protein>
<dbReference type="InterPro" id="IPR002931">
    <property type="entry name" value="Transglutaminase-like"/>
</dbReference>
<dbReference type="Gene3D" id="3.10.620.30">
    <property type="match status" value="1"/>
</dbReference>
<dbReference type="RefSeq" id="WP_107568219.1">
    <property type="nucleotide sequence ID" value="NZ_PYYB01000001.1"/>
</dbReference>
<dbReference type="InterPro" id="IPR038765">
    <property type="entry name" value="Papain-like_cys_pep_sf"/>
</dbReference>
<dbReference type="Proteomes" id="UP000240739">
    <property type="component" value="Unassembled WGS sequence"/>
</dbReference>
<dbReference type="OrthoDB" id="4697328at2"/>